<dbReference type="PANTHER" id="PTHR45961">
    <property type="entry name" value="IP21249P"/>
    <property type="match status" value="1"/>
</dbReference>
<gene>
    <name evidence="6" type="ORF">B4U80_00808</name>
</gene>
<comment type="similarity">
    <text evidence="1">Belongs to the protein-tyrosine phosphatase family. Non-receptor class dual specificity subfamily.</text>
</comment>
<dbReference type="VEuPathDB" id="VectorBase:LDEU004998"/>
<dbReference type="PROSITE" id="PS50054">
    <property type="entry name" value="TYR_PHOSPHATASE_DUAL"/>
    <property type="match status" value="1"/>
</dbReference>
<dbReference type="SMART" id="SM00195">
    <property type="entry name" value="DSPc"/>
    <property type="match status" value="1"/>
</dbReference>
<evidence type="ECO:0000259" key="5">
    <source>
        <dbReference type="PROSITE" id="PS50056"/>
    </source>
</evidence>
<dbReference type="AlphaFoldDB" id="A0A443SHS4"/>
<feature type="domain" description="Tyrosine-protein phosphatase" evidence="4">
    <location>
        <begin position="11"/>
        <end position="151"/>
    </location>
</feature>
<dbReference type="OrthoDB" id="285418at2759"/>
<evidence type="ECO:0000256" key="2">
    <source>
        <dbReference type="ARBA" id="ARBA00022801"/>
    </source>
</evidence>
<dbReference type="SUPFAM" id="SSF52799">
    <property type="entry name" value="(Phosphotyrosine protein) phosphatases II"/>
    <property type="match status" value="1"/>
</dbReference>
<reference evidence="6 7" key="1">
    <citation type="journal article" date="2018" name="Gigascience">
        <title>Genomes of trombidid mites reveal novel predicted allergens and laterally-transferred genes associated with secondary metabolism.</title>
        <authorList>
            <person name="Dong X."/>
            <person name="Chaisiri K."/>
            <person name="Xia D."/>
            <person name="Armstrong S.D."/>
            <person name="Fang Y."/>
            <person name="Donnelly M.J."/>
            <person name="Kadowaki T."/>
            <person name="McGarry J.W."/>
            <person name="Darby A.C."/>
            <person name="Makepeace B.L."/>
        </authorList>
    </citation>
    <scope>NUCLEOTIDE SEQUENCE [LARGE SCALE GENOMIC DNA]</scope>
    <source>
        <strain evidence="6">UoL-UT</strain>
    </source>
</reference>
<feature type="domain" description="Tyrosine specific protein phosphatases" evidence="5">
    <location>
        <begin position="72"/>
        <end position="129"/>
    </location>
</feature>
<evidence type="ECO:0000259" key="4">
    <source>
        <dbReference type="PROSITE" id="PS50054"/>
    </source>
</evidence>
<dbReference type="Proteomes" id="UP000288716">
    <property type="component" value="Unassembled WGS sequence"/>
</dbReference>
<dbReference type="EMBL" id="NCKV01002290">
    <property type="protein sequence ID" value="RWS27042.1"/>
    <property type="molecule type" value="Genomic_DNA"/>
</dbReference>
<protein>
    <submittedName>
        <fullName evidence="6">Dual specificity phosphatase</fullName>
    </submittedName>
</protein>
<dbReference type="InterPro" id="IPR020422">
    <property type="entry name" value="TYR_PHOSPHATASE_DUAL_dom"/>
</dbReference>
<name>A0A443SHS4_9ACAR</name>
<dbReference type="CDD" id="cd14514">
    <property type="entry name" value="DUSP14-like"/>
    <property type="match status" value="1"/>
</dbReference>
<dbReference type="GO" id="GO:0004721">
    <property type="term" value="F:phosphoprotein phosphatase activity"/>
    <property type="evidence" value="ECO:0007669"/>
    <property type="project" value="UniProtKB-KW"/>
</dbReference>
<evidence type="ECO:0000256" key="1">
    <source>
        <dbReference type="ARBA" id="ARBA00008601"/>
    </source>
</evidence>
<evidence type="ECO:0000313" key="6">
    <source>
        <dbReference type="EMBL" id="RWS27042.1"/>
    </source>
</evidence>
<accession>A0A443SHS4</accession>
<evidence type="ECO:0000313" key="7">
    <source>
        <dbReference type="Proteomes" id="UP000288716"/>
    </source>
</evidence>
<evidence type="ECO:0000256" key="3">
    <source>
        <dbReference type="ARBA" id="ARBA00022912"/>
    </source>
</evidence>
<dbReference type="PANTHER" id="PTHR45961:SF6">
    <property type="entry name" value="IP21249P"/>
    <property type="match status" value="1"/>
</dbReference>
<sequence>MALNIESPLAEFSEVEPKLYITGAAGITKWNINSHQIKCIINATKDIPYREFAGVERMRISLSDNDEEDIKQYFDLFAAKVVSENERNRSVVVHCQAGCSRSATLVIAYLIKSRGMDLKEAHKLLREKRKIIRPNPGFFKQLIEYEKHIRKSNTVQMVTIYGLDGYTLDIPDVYIED</sequence>
<dbReference type="PROSITE" id="PS00383">
    <property type="entry name" value="TYR_PHOSPHATASE_1"/>
    <property type="match status" value="1"/>
</dbReference>
<dbReference type="InterPro" id="IPR000340">
    <property type="entry name" value="Dual-sp_phosphatase_cat-dom"/>
</dbReference>
<keyword evidence="3" id="KW-0904">Protein phosphatase</keyword>
<dbReference type="PROSITE" id="PS50056">
    <property type="entry name" value="TYR_PHOSPHATASE_2"/>
    <property type="match status" value="1"/>
</dbReference>
<organism evidence="6 7">
    <name type="scientific">Leptotrombidium deliense</name>
    <dbReference type="NCBI Taxonomy" id="299467"/>
    <lineage>
        <taxon>Eukaryota</taxon>
        <taxon>Metazoa</taxon>
        <taxon>Ecdysozoa</taxon>
        <taxon>Arthropoda</taxon>
        <taxon>Chelicerata</taxon>
        <taxon>Arachnida</taxon>
        <taxon>Acari</taxon>
        <taxon>Acariformes</taxon>
        <taxon>Trombidiformes</taxon>
        <taxon>Prostigmata</taxon>
        <taxon>Anystina</taxon>
        <taxon>Parasitengona</taxon>
        <taxon>Trombiculoidea</taxon>
        <taxon>Trombiculidae</taxon>
        <taxon>Leptotrombidium</taxon>
    </lineage>
</organism>
<dbReference type="InterPro" id="IPR052103">
    <property type="entry name" value="Dual_spec_Phospatases"/>
</dbReference>
<dbReference type="STRING" id="299467.A0A443SHS4"/>
<dbReference type="InterPro" id="IPR029021">
    <property type="entry name" value="Prot-tyrosine_phosphatase-like"/>
</dbReference>
<keyword evidence="7" id="KW-1185">Reference proteome</keyword>
<comment type="caution">
    <text evidence="6">The sequence shown here is derived from an EMBL/GenBank/DDBJ whole genome shotgun (WGS) entry which is preliminary data.</text>
</comment>
<keyword evidence="2" id="KW-0378">Hydrolase</keyword>
<dbReference type="Gene3D" id="3.90.190.10">
    <property type="entry name" value="Protein tyrosine phosphatase superfamily"/>
    <property type="match status" value="1"/>
</dbReference>
<dbReference type="Pfam" id="PF00782">
    <property type="entry name" value="DSPc"/>
    <property type="match status" value="1"/>
</dbReference>
<proteinExistence type="inferred from homology"/>
<dbReference type="InterPro" id="IPR016130">
    <property type="entry name" value="Tyr_Pase_AS"/>
</dbReference>
<dbReference type="GO" id="GO:0005737">
    <property type="term" value="C:cytoplasm"/>
    <property type="evidence" value="ECO:0007669"/>
    <property type="project" value="TreeGrafter"/>
</dbReference>
<dbReference type="InterPro" id="IPR000387">
    <property type="entry name" value="Tyr_Pase_dom"/>
</dbReference>